<evidence type="ECO:0000256" key="3">
    <source>
        <dbReference type="ARBA" id="ARBA00022723"/>
    </source>
</evidence>
<feature type="coiled-coil region" evidence="7">
    <location>
        <begin position="111"/>
        <end position="178"/>
    </location>
</feature>
<comment type="subcellular location">
    <subcellularLocation>
        <location evidence="1">Cytoplasm</location>
    </subcellularLocation>
</comment>
<feature type="compositionally biased region" description="Low complexity" evidence="8">
    <location>
        <begin position="347"/>
        <end position="356"/>
    </location>
</feature>
<keyword evidence="5" id="KW-0862">Zinc</keyword>
<evidence type="ECO:0000256" key="7">
    <source>
        <dbReference type="SAM" id="Coils"/>
    </source>
</evidence>
<dbReference type="KEGG" id="tng:GSTEN00024813G001"/>
<feature type="region of interest" description="Disordered" evidence="8">
    <location>
        <begin position="508"/>
        <end position="553"/>
    </location>
</feature>
<keyword evidence="4" id="KW-0863">Zinc-finger</keyword>
<protein>
    <submittedName>
        <fullName evidence="11">(spotted green pufferfish) hypothetical protein</fullName>
    </submittedName>
</protein>
<organism evidence="11">
    <name type="scientific">Tetraodon nigroviridis</name>
    <name type="common">Spotted green pufferfish</name>
    <name type="synonym">Chelonodon nigroviridis</name>
    <dbReference type="NCBI Taxonomy" id="99883"/>
    <lineage>
        <taxon>Eukaryota</taxon>
        <taxon>Metazoa</taxon>
        <taxon>Chordata</taxon>
        <taxon>Craniata</taxon>
        <taxon>Vertebrata</taxon>
        <taxon>Euteleostomi</taxon>
        <taxon>Actinopterygii</taxon>
        <taxon>Neopterygii</taxon>
        <taxon>Teleostei</taxon>
        <taxon>Neoteleostei</taxon>
        <taxon>Acanthomorphata</taxon>
        <taxon>Eupercaria</taxon>
        <taxon>Tetraodontiformes</taxon>
        <taxon>Tetradontoidea</taxon>
        <taxon>Tetraodontidae</taxon>
        <taxon>Tetraodon</taxon>
    </lineage>
</organism>
<evidence type="ECO:0000259" key="10">
    <source>
        <dbReference type="Pfam" id="PF25977"/>
    </source>
</evidence>
<feature type="region of interest" description="Disordered" evidence="8">
    <location>
        <begin position="334"/>
        <end position="388"/>
    </location>
</feature>
<feature type="compositionally biased region" description="Basic and acidic residues" evidence="8">
    <location>
        <begin position="438"/>
        <end position="447"/>
    </location>
</feature>
<evidence type="ECO:0000256" key="1">
    <source>
        <dbReference type="ARBA" id="ARBA00004496"/>
    </source>
</evidence>
<sequence>MTPSSGISAGLPFRFRPRREKVDWRRIHAVDIDHVVSQLDVDVLQEHINTVTFCSLDAEQCQRCQSPMDLTLMKLFRLAQLSEANLNHSAKNEKPASPVQSQAERDLDNYKELQLQAIQKLEQQMKKQLLKEMSRMQSSVSDHQEQSQRLQQEMTKRLQEKEQTIKAQREQLKTLSSNPPTKVVEVPVIVSQAAPQPKPKKVVLEEPACTLKLEPIQEVSEEEKESSSLAEKKPTEYKSVPAPKKKHTANPTVLKNSSSIKKDVRPDIEQALILKLENMGVKPNQSGLKNKELTSILARMHSEQESFRKRNPDYFHIREEMIGNVERELQTRIGGGSRQKVSVVQIRPRSSSLPSRTTQVMSGPAVKKSQTPQSAQRDKIPAQPQTSTPITKMMVKNFMSNPQPTTLSDPHVTRTVVTKLASDDEEEDWSDVSELQEIDSRQFHSSKDQNGNVDNRSFPKEHKVVDLARKMEKQFAERVVKKPTGGVSVLPERSEVQKLTFTDLEDSGDSIVSSLEEKQDIPKLAPGPTRKSLDSHSTSVWGSSTGKGPKSGH</sequence>
<evidence type="ECO:0000256" key="4">
    <source>
        <dbReference type="ARBA" id="ARBA00022771"/>
    </source>
</evidence>
<dbReference type="GO" id="GO:0005737">
    <property type="term" value="C:cytoplasm"/>
    <property type="evidence" value="ECO:0007669"/>
    <property type="project" value="UniProtKB-SubCell"/>
</dbReference>
<dbReference type="GO" id="GO:0036064">
    <property type="term" value="C:ciliary basal body"/>
    <property type="evidence" value="ECO:0007669"/>
    <property type="project" value="TreeGrafter"/>
</dbReference>
<evidence type="ECO:0000256" key="8">
    <source>
        <dbReference type="SAM" id="MobiDB-lite"/>
    </source>
</evidence>
<comment type="caution">
    <text evidence="11">The sequence shown here is derived from an EMBL/GenBank/DDBJ whole genome shotgun (WGS) entry which is preliminary data.</text>
</comment>
<evidence type="ECO:0000259" key="9">
    <source>
        <dbReference type="Pfam" id="PF13815"/>
    </source>
</evidence>
<keyword evidence="2" id="KW-0963">Cytoplasm</keyword>
<dbReference type="PANTHER" id="PTHR21502:SF5">
    <property type="entry name" value="CILIUM ASSEMBLY PROTEIN DZIP1"/>
    <property type="match status" value="1"/>
</dbReference>
<accession>Q4S331</accession>
<evidence type="ECO:0000256" key="2">
    <source>
        <dbReference type="ARBA" id="ARBA00022490"/>
    </source>
</evidence>
<feature type="compositionally biased region" description="Acidic residues" evidence="8">
    <location>
        <begin position="423"/>
        <end position="437"/>
    </location>
</feature>
<dbReference type="InterPro" id="IPR058883">
    <property type="entry name" value="DZIP1_dom"/>
</dbReference>
<feature type="region of interest" description="Disordered" evidence="8">
    <location>
        <begin position="215"/>
        <end position="253"/>
    </location>
</feature>
<dbReference type="AlphaFoldDB" id="Q4S331"/>
<proteinExistence type="predicted"/>
<dbReference type="OrthoDB" id="515971at2759"/>
<evidence type="ECO:0000256" key="6">
    <source>
        <dbReference type="ARBA" id="ARBA00023054"/>
    </source>
</evidence>
<gene>
    <name evidence="11" type="ORF">GSTENG00024813001</name>
</gene>
<feature type="domain" description="Cilium assembly protein DZIP1" evidence="10">
    <location>
        <begin position="260"/>
        <end position="332"/>
    </location>
</feature>
<dbReference type="InterPro" id="IPR051241">
    <property type="entry name" value="DZIP_RILPL"/>
</dbReference>
<evidence type="ECO:0000256" key="5">
    <source>
        <dbReference type="ARBA" id="ARBA00022833"/>
    </source>
</evidence>
<reference evidence="11" key="1">
    <citation type="journal article" date="2004" name="Nature">
        <title>Genome duplication in the teleost fish Tetraodon nigroviridis reveals the early vertebrate proto-karyotype.</title>
        <authorList>
            <person name="Jaillon O."/>
            <person name="Aury J.-M."/>
            <person name="Brunet F."/>
            <person name="Petit J.-L."/>
            <person name="Stange-Thomann N."/>
            <person name="Mauceli E."/>
            <person name="Bouneau L."/>
            <person name="Fischer C."/>
            <person name="Ozouf-Costaz C."/>
            <person name="Bernot A."/>
            <person name="Nicaud S."/>
            <person name="Jaffe D."/>
            <person name="Fisher S."/>
            <person name="Lutfalla G."/>
            <person name="Dossat C."/>
            <person name="Segurens B."/>
            <person name="Dasilva C."/>
            <person name="Salanoubat M."/>
            <person name="Levy M."/>
            <person name="Boudet N."/>
            <person name="Castellano S."/>
            <person name="Anthouard V."/>
            <person name="Jubin C."/>
            <person name="Castelli V."/>
            <person name="Katinka M."/>
            <person name="Vacherie B."/>
            <person name="Biemont C."/>
            <person name="Skalli Z."/>
            <person name="Cattolico L."/>
            <person name="Poulain J."/>
            <person name="De Berardinis V."/>
            <person name="Cruaud C."/>
            <person name="Duprat S."/>
            <person name="Brottier P."/>
            <person name="Coutanceau J.-P."/>
            <person name="Gouzy J."/>
            <person name="Parra G."/>
            <person name="Lardier G."/>
            <person name="Chapple C."/>
            <person name="McKernan K.J."/>
            <person name="McEwan P."/>
            <person name="Bosak S."/>
            <person name="Kellis M."/>
            <person name="Volff J.-N."/>
            <person name="Guigo R."/>
            <person name="Zody M.C."/>
            <person name="Mesirov J."/>
            <person name="Lindblad-Toh K."/>
            <person name="Birren B."/>
            <person name="Nusbaum C."/>
            <person name="Kahn D."/>
            <person name="Robinson-Rechavi M."/>
            <person name="Laudet V."/>
            <person name="Schachter V."/>
            <person name="Quetier F."/>
            <person name="Saurin W."/>
            <person name="Scarpelli C."/>
            <person name="Wincker P."/>
            <person name="Lander E.S."/>
            <person name="Weissenbach J."/>
            <person name="Roest Crollius H."/>
        </authorList>
    </citation>
    <scope>NUCLEOTIDE SEQUENCE [LARGE SCALE GENOMIC DNA]</scope>
</reference>
<dbReference type="PANTHER" id="PTHR21502">
    <property type="entry name" value="ZINC FINGER PROTEIN DZIP1"/>
    <property type="match status" value="1"/>
</dbReference>
<dbReference type="Pfam" id="PF25977">
    <property type="entry name" value="DZIP1"/>
    <property type="match status" value="1"/>
</dbReference>
<feature type="compositionally biased region" description="Polar residues" evidence="8">
    <location>
        <begin position="535"/>
        <end position="546"/>
    </location>
</feature>
<dbReference type="GO" id="GO:0060271">
    <property type="term" value="P:cilium assembly"/>
    <property type="evidence" value="ECO:0007669"/>
    <property type="project" value="TreeGrafter"/>
</dbReference>
<dbReference type="GO" id="GO:0008270">
    <property type="term" value="F:zinc ion binding"/>
    <property type="evidence" value="ECO:0007669"/>
    <property type="project" value="UniProtKB-KW"/>
</dbReference>
<dbReference type="InterPro" id="IPR032714">
    <property type="entry name" value="DZIP1_N"/>
</dbReference>
<keyword evidence="3" id="KW-0479">Metal-binding</keyword>
<keyword evidence="6 7" id="KW-0175">Coiled coil</keyword>
<reference evidence="11" key="2">
    <citation type="submission" date="2004-02" db="EMBL/GenBank/DDBJ databases">
        <authorList>
            <consortium name="Genoscope"/>
            <consortium name="Whitehead Institute Centre for Genome Research"/>
        </authorList>
    </citation>
    <scope>NUCLEOTIDE SEQUENCE</scope>
</reference>
<feature type="region of interest" description="Disordered" evidence="8">
    <location>
        <begin position="422"/>
        <end position="461"/>
    </location>
</feature>
<feature type="domain" description="Cilium assembly protein DZIP1 N-terminal" evidence="9">
    <location>
        <begin position="13"/>
        <end position="115"/>
    </location>
</feature>
<dbReference type="Pfam" id="PF13815">
    <property type="entry name" value="Dzip-like_N"/>
    <property type="match status" value="1"/>
</dbReference>
<name>Q4S331_TETNG</name>
<evidence type="ECO:0000313" key="11">
    <source>
        <dbReference type="EMBL" id="CAG04951.1"/>
    </source>
</evidence>
<dbReference type="EMBL" id="CAAE01014756">
    <property type="protein sequence ID" value="CAG04951.1"/>
    <property type="molecule type" value="Genomic_DNA"/>
</dbReference>